<name>X6NE33_RETFI</name>
<dbReference type="PROSITE" id="PS00018">
    <property type="entry name" value="EF_HAND_1"/>
    <property type="match status" value="1"/>
</dbReference>
<dbReference type="InterPro" id="IPR018247">
    <property type="entry name" value="EF_Hand_1_Ca_BS"/>
</dbReference>
<evidence type="ECO:0000256" key="2">
    <source>
        <dbReference type="SAM" id="MobiDB-lite"/>
    </source>
</evidence>
<evidence type="ECO:0000259" key="3">
    <source>
        <dbReference type="PROSITE" id="PS50222"/>
    </source>
</evidence>
<proteinExistence type="predicted"/>
<dbReference type="CDD" id="cd00051">
    <property type="entry name" value="EFh"/>
    <property type="match status" value="1"/>
</dbReference>
<dbReference type="EMBL" id="ASPP01009821">
    <property type="protein sequence ID" value="ETO23607.1"/>
    <property type="molecule type" value="Genomic_DNA"/>
</dbReference>
<evidence type="ECO:0000256" key="1">
    <source>
        <dbReference type="ARBA" id="ARBA00022837"/>
    </source>
</evidence>
<dbReference type="SMART" id="SM00054">
    <property type="entry name" value="EFh"/>
    <property type="match status" value="3"/>
</dbReference>
<dbReference type="Gene3D" id="1.10.238.10">
    <property type="entry name" value="EF-hand"/>
    <property type="match status" value="2"/>
</dbReference>
<organism evidence="4 5">
    <name type="scientific">Reticulomyxa filosa</name>
    <dbReference type="NCBI Taxonomy" id="46433"/>
    <lineage>
        <taxon>Eukaryota</taxon>
        <taxon>Sar</taxon>
        <taxon>Rhizaria</taxon>
        <taxon>Retaria</taxon>
        <taxon>Foraminifera</taxon>
        <taxon>Monothalamids</taxon>
        <taxon>Reticulomyxidae</taxon>
        <taxon>Reticulomyxa</taxon>
    </lineage>
</organism>
<dbReference type="GO" id="GO:0005509">
    <property type="term" value="F:calcium ion binding"/>
    <property type="evidence" value="ECO:0007669"/>
    <property type="project" value="InterPro"/>
</dbReference>
<dbReference type="InterPro" id="IPR011992">
    <property type="entry name" value="EF-hand-dom_pair"/>
</dbReference>
<gene>
    <name evidence="4" type="ORF">RFI_13573</name>
</gene>
<evidence type="ECO:0000313" key="5">
    <source>
        <dbReference type="Proteomes" id="UP000023152"/>
    </source>
</evidence>
<dbReference type="InterPro" id="IPR002048">
    <property type="entry name" value="EF_hand_dom"/>
</dbReference>
<reference evidence="4 5" key="1">
    <citation type="journal article" date="2013" name="Curr. Biol.">
        <title>The Genome of the Foraminiferan Reticulomyxa filosa.</title>
        <authorList>
            <person name="Glockner G."/>
            <person name="Hulsmann N."/>
            <person name="Schleicher M."/>
            <person name="Noegel A.A."/>
            <person name="Eichinger L."/>
            <person name="Gallinger C."/>
            <person name="Pawlowski J."/>
            <person name="Sierra R."/>
            <person name="Euteneuer U."/>
            <person name="Pillet L."/>
            <person name="Moustafa A."/>
            <person name="Platzer M."/>
            <person name="Groth M."/>
            <person name="Szafranski K."/>
            <person name="Schliwa M."/>
        </authorList>
    </citation>
    <scope>NUCLEOTIDE SEQUENCE [LARGE SCALE GENOMIC DNA]</scope>
</reference>
<protein>
    <recommendedName>
        <fullName evidence="3">EF-hand domain-containing protein</fullName>
    </recommendedName>
</protein>
<sequence length="215" mass="24923">MKKNEINDTQRSTNQKSKKKKIEVFNKHAEGEKWIAKTSVKKMLIELGANPEDLTESKVDEIIKVSNLGGNEKIEFREFLIACAVGLFLRKGGEHHSTRFQEIREGFLVFFEKIVVRHAFEQIDENKSEEIDFEELKSAFLSMREDDLIQERLKELDFNGDKTIEFPEFVYGMCAWVGMSGDDADDIEDPESLSPQVNNKNFDLQDELEHVRHHA</sequence>
<dbReference type="OrthoDB" id="26525at2759"/>
<keyword evidence="5" id="KW-1185">Reference proteome</keyword>
<feature type="region of interest" description="Disordered" evidence="2">
    <location>
        <begin position="1"/>
        <end position="22"/>
    </location>
</feature>
<comment type="caution">
    <text evidence="4">The sequence shown here is derived from an EMBL/GenBank/DDBJ whole genome shotgun (WGS) entry which is preliminary data.</text>
</comment>
<dbReference type="AlphaFoldDB" id="X6NE33"/>
<dbReference type="Pfam" id="PF13499">
    <property type="entry name" value="EF-hand_7"/>
    <property type="match status" value="1"/>
</dbReference>
<accession>X6NE33</accession>
<evidence type="ECO:0000313" key="4">
    <source>
        <dbReference type="EMBL" id="ETO23607.1"/>
    </source>
</evidence>
<dbReference type="SUPFAM" id="SSF47473">
    <property type="entry name" value="EF-hand"/>
    <property type="match status" value="1"/>
</dbReference>
<feature type="domain" description="EF-hand" evidence="3">
    <location>
        <begin position="111"/>
        <end position="146"/>
    </location>
</feature>
<dbReference type="Proteomes" id="UP000023152">
    <property type="component" value="Unassembled WGS sequence"/>
</dbReference>
<keyword evidence="1" id="KW-0106">Calcium</keyword>
<dbReference type="PROSITE" id="PS50222">
    <property type="entry name" value="EF_HAND_2"/>
    <property type="match status" value="1"/>
</dbReference>